<protein>
    <recommendedName>
        <fullName evidence="5">K Homology domain-containing protein</fullName>
    </recommendedName>
</protein>
<comment type="caution">
    <text evidence="6">The sequence shown here is derived from an EMBL/GenBank/DDBJ whole genome shotgun (WGS) entry which is preliminary data.</text>
</comment>
<evidence type="ECO:0000256" key="4">
    <source>
        <dbReference type="SAM" id="MobiDB-lite"/>
    </source>
</evidence>
<feature type="domain" description="K Homology" evidence="5">
    <location>
        <begin position="578"/>
        <end position="644"/>
    </location>
</feature>
<reference evidence="6 7" key="1">
    <citation type="journal article" date="2015" name="Plant Cell">
        <title>Oil accumulation by the oleaginous diatom Fistulifera solaris as revealed by the genome and transcriptome.</title>
        <authorList>
            <person name="Tanaka T."/>
            <person name="Maeda Y."/>
            <person name="Veluchamy A."/>
            <person name="Tanaka M."/>
            <person name="Abida H."/>
            <person name="Marechal E."/>
            <person name="Bowler C."/>
            <person name="Muto M."/>
            <person name="Sunaga Y."/>
            <person name="Tanaka M."/>
            <person name="Yoshino T."/>
            <person name="Taniguchi T."/>
            <person name="Fukuda Y."/>
            <person name="Nemoto M."/>
            <person name="Matsumoto M."/>
            <person name="Wong P.S."/>
            <person name="Aburatani S."/>
            <person name="Fujibuchi W."/>
        </authorList>
    </citation>
    <scope>NUCLEOTIDE SEQUENCE [LARGE SCALE GENOMIC DNA]</scope>
    <source>
        <strain evidence="6 7">JPCC DA0580</strain>
    </source>
</reference>
<evidence type="ECO:0000256" key="1">
    <source>
        <dbReference type="ARBA" id="ARBA00022737"/>
    </source>
</evidence>
<feature type="domain" description="K Homology" evidence="5">
    <location>
        <begin position="901"/>
        <end position="980"/>
    </location>
</feature>
<evidence type="ECO:0000313" key="7">
    <source>
        <dbReference type="Proteomes" id="UP000198406"/>
    </source>
</evidence>
<feature type="domain" description="K Homology" evidence="5">
    <location>
        <begin position="1073"/>
        <end position="1136"/>
    </location>
</feature>
<feature type="region of interest" description="Disordered" evidence="4">
    <location>
        <begin position="1175"/>
        <end position="1199"/>
    </location>
</feature>
<sequence>MTTIVTTTPPHFTNDTTINSHGPKSASPGHLQERVDALEKRLQTLLDTRSSTQASITQCQDELSKLFRESPSRPQDSLEQLNARITDLEKERVRVSLPLAQEKDILKQIHKLMRRKVKVQAYIQTEQSIRLNKNRVTDLRNKLRECNDELKTIRWELATVKTANQLGCPVEDLVGRAVACPPEKLGQIIGKKGRHLQQLSASAAVQMEVNKSEEKNVVRMIGPLASLDAAVMDLDKVFQQTEEKLDVDETLLEYLTAKGVTALQEIRASHPDIRLDASREKGIVCLGIPEDIVAFRKDLPDIQSETLTVSSKEAAIVVGKNGATIESIVESHQTAIQLIRGEVNTVIKVMGPSGHVESAIREIEELLAANRDGALKMNVLVPIKNALLLDNGKGVRELTVQVNNHLEATGAVTLNIEDGALIVKGKARVLEAAMEKVQAEVRRLEQLMVSIHVDPMVIPVFIGKGGSGIKDLKNGKPVTIELDKEQGRIDIAGLEASCIDYVRERTQALANTQLVERIQTDPPSAYKSLMGGFVRKLAKEVNKLVFLKLEDESQQIILRGSREKLEEAKALINQYFAQNFSQEIEVTKDDIQALLTGGKNSKIVELAEKAGVKLNTVKDRQIIVVRGEKEKVADAIQSVKAYLYGGEGISLAKVSIDKNAIGLVIGKGGKNKEELEHKFNVSIMIQRNENVLTMRGQDVDIEACRADIMRQIVTARVTQTLKAAAEELESLRKANVFRRIMQSIPVQLSNKDDIITVRGVQADVNDAISTLNEALGKSYRMRYRMDGILFNRLQEAWKDPAHAKQIESSTHAKLELTQNSLSFTGSRKQVTDAKREVLKYFEFLFGSQFCHLSVPLSSLPGLGKSSVVMNTMASSGCQLFLDRDLSAVLFFCSDTTKLDVAREAIKLQIEEENKRAFVLELDDNEEWIVSLVLGKNGDNIKSLRRETGCKIDVHDRTITVTADQTDLVASAKAKLESLVEKARRECVFVSIPAKHMPAFVGRSGANITKFTTEYGVEIQIMKKGTDEASIRLTGDGEAVSNAHDAIIEWIELRDTLGAVREVIGTRENSPRKDQPSTTLKVESDQIARIIGKKGAVIRGLENEFDCEIRINRKMSSVTITAANLESVIERIQKIAQEAPPSKSKANEVVDTEDASGAEEFVQPKSDLNITVKKSDFPTISGESGEESHSHDSSPVKGNTITWAAITKPLTGTEYEISFDERESSSAVAAL</sequence>
<feature type="compositionally biased region" description="Low complexity" evidence="4">
    <location>
        <begin position="1"/>
        <end position="17"/>
    </location>
</feature>
<feature type="region of interest" description="Disordered" evidence="4">
    <location>
        <begin position="1138"/>
        <end position="1163"/>
    </location>
</feature>
<dbReference type="CDD" id="cd00105">
    <property type="entry name" value="KH-I"/>
    <property type="match status" value="1"/>
</dbReference>
<dbReference type="PANTHER" id="PTHR10288">
    <property type="entry name" value="KH DOMAIN CONTAINING RNA BINDING PROTEIN"/>
    <property type="match status" value="1"/>
</dbReference>
<feature type="domain" description="K Homology" evidence="5">
    <location>
        <begin position="983"/>
        <end position="1051"/>
    </location>
</feature>
<feature type="domain" description="K Homology" evidence="5">
    <location>
        <begin position="445"/>
        <end position="511"/>
    </location>
</feature>
<dbReference type="InterPro" id="IPR004087">
    <property type="entry name" value="KH_dom"/>
</dbReference>
<dbReference type="InterPro" id="IPR036612">
    <property type="entry name" value="KH_dom_type_1_sf"/>
</dbReference>
<dbReference type="EMBL" id="BDSP01000213">
    <property type="protein sequence ID" value="GAX24753.1"/>
    <property type="molecule type" value="Genomic_DNA"/>
</dbReference>
<dbReference type="SUPFAM" id="SSF54791">
    <property type="entry name" value="Eukaryotic type KH-domain (KH-domain type I)"/>
    <property type="match status" value="8"/>
</dbReference>
<keyword evidence="1" id="KW-0677">Repeat</keyword>
<dbReference type="Pfam" id="PF00013">
    <property type="entry name" value="KH_1"/>
    <property type="match status" value="6"/>
</dbReference>
<evidence type="ECO:0000259" key="5">
    <source>
        <dbReference type="SMART" id="SM00322"/>
    </source>
</evidence>
<accession>A0A1Z5KEP6</accession>
<feature type="domain" description="K Homology" evidence="5">
    <location>
        <begin position="648"/>
        <end position="713"/>
    </location>
</feature>
<dbReference type="SMART" id="SM00322">
    <property type="entry name" value="KH"/>
    <property type="match status" value="8"/>
</dbReference>
<dbReference type="InParanoid" id="A0A1Z5KEP6"/>
<dbReference type="InterPro" id="IPR004088">
    <property type="entry name" value="KH_dom_type_1"/>
</dbReference>
<dbReference type="GO" id="GO:0003723">
    <property type="term" value="F:RNA binding"/>
    <property type="evidence" value="ECO:0007669"/>
    <property type="project" value="UniProtKB-UniRule"/>
</dbReference>
<feature type="coiled-coil region" evidence="3">
    <location>
        <begin position="129"/>
        <end position="156"/>
    </location>
</feature>
<feature type="domain" description="K Homology" evidence="5">
    <location>
        <begin position="172"/>
        <end position="239"/>
    </location>
</feature>
<dbReference type="Proteomes" id="UP000198406">
    <property type="component" value="Unassembled WGS sequence"/>
</dbReference>
<dbReference type="PROSITE" id="PS50084">
    <property type="entry name" value="KH_TYPE_1"/>
    <property type="match status" value="7"/>
</dbReference>
<feature type="domain" description="K Homology" evidence="5">
    <location>
        <begin position="301"/>
        <end position="368"/>
    </location>
</feature>
<name>A0A1Z5KEP6_FISSO</name>
<feature type="region of interest" description="Disordered" evidence="4">
    <location>
        <begin position="1"/>
        <end position="29"/>
    </location>
</feature>
<evidence type="ECO:0000256" key="2">
    <source>
        <dbReference type="PROSITE-ProRule" id="PRU00117"/>
    </source>
</evidence>
<keyword evidence="7" id="KW-1185">Reference proteome</keyword>
<organism evidence="6 7">
    <name type="scientific">Fistulifera solaris</name>
    <name type="common">Oleaginous diatom</name>
    <dbReference type="NCBI Taxonomy" id="1519565"/>
    <lineage>
        <taxon>Eukaryota</taxon>
        <taxon>Sar</taxon>
        <taxon>Stramenopiles</taxon>
        <taxon>Ochrophyta</taxon>
        <taxon>Bacillariophyta</taxon>
        <taxon>Bacillariophyceae</taxon>
        <taxon>Bacillariophycidae</taxon>
        <taxon>Naviculales</taxon>
        <taxon>Naviculaceae</taxon>
        <taxon>Fistulifera</taxon>
    </lineage>
</organism>
<keyword evidence="3" id="KW-0175">Coiled coil</keyword>
<evidence type="ECO:0000313" key="6">
    <source>
        <dbReference type="EMBL" id="GAX24753.1"/>
    </source>
</evidence>
<evidence type="ECO:0000256" key="3">
    <source>
        <dbReference type="SAM" id="Coils"/>
    </source>
</evidence>
<keyword evidence="2" id="KW-0694">RNA-binding</keyword>
<dbReference type="Gene3D" id="3.30.1370.10">
    <property type="entry name" value="K Homology domain, type 1"/>
    <property type="match status" value="7"/>
</dbReference>
<proteinExistence type="predicted"/>
<dbReference type="AlphaFoldDB" id="A0A1Z5KEP6"/>
<gene>
    <name evidence="6" type="ORF">FisN_4Hh311</name>
</gene>
<dbReference type="OrthoDB" id="10027144at2759"/>